<gene>
    <name evidence="2" type="ORF">c0_g1_i1</name>
</gene>
<protein>
    <submittedName>
        <fullName evidence="2">Uncharacterized protein</fullName>
    </submittedName>
</protein>
<proteinExistence type="predicted"/>
<feature type="region of interest" description="Disordered" evidence="1">
    <location>
        <begin position="21"/>
        <end position="41"/>
    </location>
</feature>
<name>A0A0K8WF47_BACLA</name>
<accession>A0A0K8WF47</accession>
<reference evidence="2" key="1">
    <citation type="submission" date="2015-06" db="EMBL/GenBank/DDBJ databases">
        <authorList>
            <person name="Hoefler B.C."/>
            <person name="Straight P.D."/>
        </authorList>
    </citation>
    <scope>NUCLEOTIDE SEQUENCE</scope>
</reference>
<evidence type="ECO:0000256" key="1">
    <source>
        <dbReference type="SAM" id="MobiDB-lite"/>
    </source>
</evidence>
<sequence length="127" mass="14916">MQNYKFNHHNEIDHKRLTPMTTTQENPRVSNVRGNNQGSYTISTRRVPLRHSFFGQRSNSPAQVKFVQREEFCEKAGRYLDECEPACNLKNLVNEVLEEKEAHFVYENKVKFADTKMGNAFYSKKKI</sequence>
<evidence type="ECO:0000313" key="2">
    <source>
        <dbReference type="EMBL" id="JAI49485.1"/>
    </source>
</evidence>
<organism evidence="2">
    <name type="scientific">Bactrocera latifrons</name>
    <name type="common">Malaysian fruit fly</name>
    <name type="synonym">Chaetodacus latifrons</name>
    <dbReference type="NCBI Taxonomy" id="174628"/>
    <lineage>
        <taxon>Eukaryota</taxon>
        <taxon>Metazoa</taxon>
        <taxon>Ecdysozoa</taxon>
        <taxon>Arthropoda</taxon>
        <taxon>Hexapoda</taxon>
        <taxon>Insecta</taxon>
        <taxon>Pterygota</taxon>
        <taxon>Neoptera</taxon>
        <taxon>Endopterygota</taxon>
        <taxon>Diptera</taxon>
        <taxon>Brachycera</taxon>
        <taxon>Muscomorpha</taxon>
        <taxon>Tephritoidea</taxon>
        <taxon>Tephritidae</taxon>
        <taxon>Bactrocera</taxon>
        <taxon>Bactrocera</taxon>
    </lineage>
</organism>
<dbReference type="AlphaFoldDB" id="A0A0K8WF47"/>
<dbReference type="EMBL" id="GDHF01002829">
    <property type="protein sequence ID" value="JAI49485.1"/>
    <property type="molecule type" value="Transcribed_RNA"/>
</dbReference>